<dbReference type="PANTHER" id="PTHR41523:SF8">
    <property type="entry name" value="ETHYLENE RESPONSE SENSOR PROTEIN"/>
    <property type="match status" value="1"/>
</dbReference>
<dbReference type="SMART" id="SM00086">
    <property type="entry name" value="PAC"/>
    <property type="match status" value="1"/>
</dbReference>
<comment type="caution">
    <text evidence="18">The sequence shown here is derived from an EMBL/GenBank/DDBJ whole genome shotgun (WGS) entry which is preliminary data.</text>
</comment>
<keyword evidence="11" id="KW-0418">Kinase</keyword>
<dbReference type="EMBL" id="PVEP01000005">
    <property type="protein sequence ID" value="PQV56318.1"/>
    <property type="molecule type" value="Genomic_DNA"/>
</dbReference>
<dbReference type="Proteomes" id="UP000238338">
    <property type="component" value="Unassembled WGS sequence"/>
</dbReference>
<evidence type="ECO:0000313" key="18">
    <source>
        <dbReference type="EMBL" id="PQV56318.1"/>
    </source>
</evidence>
<sequence length="462" mass="50461">MLKTFLDFDPSLIVDAVEDEIAVIDADGKIVAVNAAWCAFADRGGAGDTNGFLGVNYLDVCRAPGAGADHVAAALQQAIESGRGSTLEYPCPIDGEERWFELQVDRLPSPKQRLVMLRHRDITPRRAMATLASAAKIDSELLGALVQTSSDAIISYDLDGRVRTWNAAAEALYGYTPEQIIGQSMERLYPDGFTKRIGDYRDEIIAGKLTSFEATRMTSTGKPRLVWITAAPIRDSEGRVIAVSNIHRDITEIRKHQDSRQIVAQEVIHRAKNMLTVISAIHRRTAASARSMEEFNEKFGERIASLSRSADFLTSEDWATVSLDALIRSQLALFAHDDTRLTVGGPAVELRPQAVKTIGMALHELGTNATKYGALGDNGGDVAIRWRLTPAEDGGEPALFIEWVETGPSFDAPPRHRGFGNTVLTRLAVSLLDAEVTYNFTTAGVLWSISIPAPHFTVTEKT</sequence>
<keyword evidence="13" id="KW-0157">Chromophore</keyword>
<dbReference type="SMART" id="SM00911">
    <property type="entry name" value="HWE_HK"/>
    <property type="match status" value="1"/>
</dbReference>
<keyword evidence="12" id="KW-0067">ATP-binding</keyword>
<protein>
    <recommendedName>
        <fullName evidence="2">histidine kinase</fullName>
        <ecNumber evidence="2">2.7.13.3</ecNumber>
    </recommendedName>
</protein>
<dbReference type="NCBIfam" id="TIGR00229">
    <property type="entry name" value="sensory_box"/>
    <property type="match status" value="1"/>
</dbReference>
<evidence type="ECO:0000313" key="19">
    <source>
        <dbReference type="Proteomes" id="UP000238338"/>
    </source>
</evidence>
<dbReference type="SMART" id="SM00091">
    <property type="entry name" value="PAS"/>
    <property type="match status" value="1"/>
</dbReference>
<evidence type="ECO:0000256" key="10">
    <source>
        <dbReference type="ARBA" id="ARBA00022741"/>
    </source>
</evidence>
<keyword evidence="10" id="KW-0547">Nucleotide-binding</keyword>
<dbReference type="CDD" id="cd00130">
    <property type="entry name" value="PAS"/>
    <property type="match status" value="2"/>
</dbReference>
<proteinExistence type="predicted"/>
<dbReference type="Pfam" id="PF07536">
    <property type="entry name" value="HWE_HK"/>
    <property type="match status" value="1"/>
</dbReference>
<evidence type="ECO:0000256" key="7">
    <source>
        <dbReference type="ARBA" id="ARBA00022643"/>
    </source>
</evidence>
<evidence type="ECO:0000256" key="8">
    <source>
        <dbReference type="ARBA" id="ARBA00022679"/>
    </source>
</evidence>
<keyword evidence="14" id="KW-0843">Virulence</keyword>
<evidence type="ECO:0000256" key="11">
    <source>
        <dbReference type="ARBA" id="ARBA00022777"/>
    </source>
</evidence>
<dbReference type="PROSITE" id="PS50113">
    <property type="entry name" value="PAC"/>
    <property type="match status" value="1"/>
</dbReference>
<keyword evidence="8" id="KW-0808">Transferase</keyword>
<name>A0A2S8S6E8_9RHOB</name>
<dbReference type="AlphaFoldDB" id="A0A2S8S6E8"/>
<evidence type="ECO:0000256" key="9">
    <source>
        <dbReference type="ARBA" id="ARBA00022737"/>
    </source>
</evidence>
<feature type="domain" description="PAS" evidence="16">
    <location>
        <begin position="138"/>
        <end position="191"/>
    </location>
</feature>
<evidence type="ECO:0000259" key="17">
    <source>
        <dbReference type="PROSITE" id="PS50113"/>
    </source>
</evidence>
<evidence type="ECO:0000256" key="13">
    <source>
        <dbReference type="ARBA" id="ARBA00022991"/>
    </source>
</evidence>
<comment type="catalytic activity">
    <reaction evidence="1">
        <text>ATP + protein L-histidine = ADP + protein N-phospho-L-histidine.</text>
        <dbReference type="EC" id="2.7.13.3"/>
    </reaction>
</comment>
<evidence type="ECO:0000256" key="15">
    <source>
        <dbReference type="ARBA" id="ARBA00023170"/>
    </source>
</evidence>
<keyword evidence="5" id="KW-0716">Sensory transduction</keyword>
<dbReference type="InterPro" id="IPR001610">
    <property type="entry name" value="PAC"/>
</dbReference>
<dbReference type="PROSITE" id="PS50112">
    <property type="entry name" value="PAS"/>
    <property type="match status" value="1"/>
</dbReference>
<dbReference type="InterPro" id="IPR011102">
    <property type="entry name" value="Sig_transdc_His_kinase_HWE"/>
</dbReference>
<evidence type="ECO:0000256" key="4">
    <source>
        <dbReference type="ARBA" id="ARBA00022553"/>
    </source>
</evidence>
<dbReference type="GO" id="GO:0009881">
    <property type="term" value="F:photoreceptor activity"/>
    <property type="evidence" value="ECO:0007669"/>
    <property type="project" value="UniProtKB-KW"/>
</dbReference>
<dbReference type="PANTHER" id="PTHR41523">
    <property type="entry name" value="TWO-COMPONENT SYSTEM SENSOR PROTEIN"/>
    <property type="match status" value="1"/>
</dbReference>
<keyword evidence="6" id="KW-0285">Flavoprotein</keyword>
<dbReference type="SUPFAM" id="SSF55785">
    <property type="entry name" value="PYP-like sensor domain (PAS domain)"/>
    <property type="match status" value="2"/>
</dbReference>
<keyword evidence="15" id="KW-0675">Receptor</keyword>
<dbReference type="EC" id="2.7.13.3" evidence="2"/>
<dbReference type="InterPro" id="IPR036890">
    <property type="entry name" value="HATPase_C_sf"/>
</dbReference>
<keyword evidence="3" id="KW-0600">Photoreceptor protein</keyword>
<gene>
    <name evidence="18" type="ORF">LX70_02584</name>
</gene>
<evidence type="ECO:0000256" key="2">
    <source>
        <dbReference type="ARBA" id="ARBA00012438"/>
    </source>
</evidence>
<dbReference type="OrthoDB" id="9816309at2"/>
<evidence type="ECO:0000256" key="14">
    <source>
        <dbReference type="ARBA" id="ARBA00023026"/>
    </source>
</evidence>
<keyword evidence="9" id="KW-0677">Repeat</keyword>
<accession>A0A2S8S6E8</accession>
<dbReference type="InterPro" id="IPR000014">
    <property type="entry name" value="PAS"/>
</dbReference>
<dbReference type="Gene3D" id="3.30.565.10">
    <property type="entry name" value="Histidine kinase-like ATPase, C-terminal domain"/>
    <property type="match status" value="1"/>
</dbReference>
<dbReference type="GO" id="GO:0005524">
    <property type="term" value="F:ATP binding"/>
    <property type="evidence" value="ECO:0007669"/>
    <property type="project" value="UniProtKB-KW"/>
</dbReference>
<dbReference type="Gene3D" id="3.30.450.20">
    <property type="entry name" value="PAS domain"/>
    <property type="match status" value="2"/>
</dbReference>
<evidence type="ECO:0000256" key="6">
    <source>
        <dbReference type="ARBA" id="ARBA00022630"/>
    </source>
</evidence>
<dbReference type="GO" id="GO:0004673">
    <property type="term" value="F:protein histidine kinase activity"/>
    <property type="evidence" value="ECO:0007669"/>
    <property type="project" value="UniProtKB-EC"/>
</dbReference>
<evidence type="ECO:0000256" key="12">
    <source>
        <dbReference type="ARBA" id="ARBA00022840"/>
    </source>
</evidence>
<evidence type="ECO:0000259" key="16">
    <source>
        <dbReference type="PROSITE" id="PS50112"/>
    </source>
</evidence>
<feature type="domain" description="PAC" evidence="17">
    <location>
        <begin position="210"/>
        <end position="262"/>
    </location>
</feature>
<evidence type="ECO:0000256" key="1">
    <source>
        <dbReference type="ARBA" id="ARBA00000085"/>
    </source>
</evidence>
<keyword evidence="4" id="KW-0597">Phosphoprotein</keyword>
<dbReference type="Pfam" id="PF08448">
    <property type="entry name" value="PAS_4"/>
    <property type="match status" value="2"/>
</dbReference>
<dbReference type="InterPro" id="IPR013656">
    <property type="entry name" value="PAS_4"/>
</dbReference>
<dbReference type="InterPro" id="IPR035965">
    <property type="entry name" value="PAS-like_dom_sf"/>
</dbReference>
<evidence type="ECO:0000256" key="5">
    <source>
        <dbReference type="ARBA" id="ARBA00022606"/>
    </source>
</evidence>
<evidence type="ECO:0000256" key="3">
    <source>
        <dbReference type="ARBA" id="ARBA00022543"/>
    </source>
</evidence>
<keyword evidence="7" id="KW-0288">FMN</keyword>
<organism evidence="18 19">
    <name type="scientific">Albidovulum denitrificans</name>
    <dbReference type="NCBI Taxonomy" id="404881"/>
    <lineage>
        <taxon>Bacteria</taxon>
        <taxon>Pseudomonadati</taxon>
        <taxon>Pseudomonadota</taxon>
        <taxon>Alphaproteobacteria</taxon>
        <taxon>Rhodobacterales</taxon>
        <taxon>Paracoccaceae</taxon>
        <taxon>Albidovulum</taxon>
    </lineage>
</organism>
<dbReference type="InterPro" id="IPR000700">
    <property type="entry name" value="PAS-assoc_C"/>
</dbReference>
<reference evidence="18 19" key="1">
    <citation type="submission" date="2018-02" db="EMBL/GenBank/DDBJ databases">
        <title>Genomic Encyclopedia of Archaeal and Bacterial Type Strains, Phase II (KMG-II): from individual species to whole genera.</title>
        <authorList>
            <person name="Goeker M."/>
        </authorList>
    </citation>
    <scope>NUCLEOTIDE SEQUENCE [LARGE SCALE GENOMIC DNA]</scope>
    <source>
        <strain evidence="18 19">DSM 18921</strain>
    </source>
</reference>
<dbReference type="RefSeq" id="WP_146111599.1">
    <property type="nucleotide sequence ID" value="NZ_PVEP01000005.1"/>
</dbReference>
<keyword evidence="19" id="KW-1185">Reference proteome</keyword>